<feature type="chain" id="PRO_5047361952" evidence="1">
    <location>
        <begin position="20"/>
        <end position="262"/>
    </location>
</feature>
<comment type="caution">
    <text evidence="2">The sequence shown here is derived from an EMBL/GenBank/DDBJ whole genome shotgun (WGS) entry which is preliminary data.</text>
</comment>
<keyword evidence="3" id="KW-1185">Reference proteome</keyword>
<gene>
    <name evidence="2" type="ORF">HID58_070722</name>
</gene>
<name>A0ABQ7YZM3_BRANA</name>
<evidence type="ECO:0000256" key="1">
    <source>
        <dbReference type="SAM" id="SignalP"/>
    </source>
</evidence>
<keyword evidence="1" id="KW-0732">Signal</keyword>
<organism evidence="2 3">
    <name type="scientific">Brassica napus</name>
    <name type="common">Rape</name>
    <dbReference type="NCBI Taxonomy" id="3708"/>
    <lineage>
        <taxon>Eukaryota</taxon>
        <taxon>Viridiplantae</taxon>
        <taxon>Streptophyta</taxon>
        <taxon>Embryophyta</taxon>
        <taxon>Tracheophyta</taxon>
        <taxon>Spermatophyta</taxon>
        <taxon>Magnoliopsida</taxon>
        <taxon>eudicotyledons</taxon>
        <taxon>Gunneridae</taxon>
        <taxon>Pentapetalae</taxon>
        <taxon>rosids</taxon>
        <taxon>malvids</taxon>
        <taxon>Brassicales</taxon>
        <taxon>Brassicaceae</taxon>
        <taxon>Brassiceae</taxon>
        <taxon>Brassica</taxon>
    </lineage>
</organism>
<protein>
    <submittedName>
        <fullName evidence="2">Uncharacterized protein</fullName>
    </submittedName>
</protein>
<dbReference type="Proteomes" id="UP000824890">
    <property type="component" value="Unassembled WGS sequence"/>
</dbReference>
<feature type="signal peptide" evidence="1">
    <location>
        <begin position="1"/>
        <end position="19"/>
    </location>
</feature>
<evidence type="ECO:0000313" key="3">
    <source>
        <dbReference type="Proteomes" id="UP000824890"/>
    </source>
</evidence>
<accession>A0ABQ7YZM3</accession>
<proteinExistence type="predicted"/>
<dbReference type="EMBL" id="JAGKQM010000016">
    <property type="protein sequence ID" value="KAH0873360.1"/>
    <property type="molecule type" value="Genomic_DNA"/>
</dbReference>
<evidence type="ECO:0000313" key="2">
    <source>
        <dbReference type="EMBL" id="KAH0873360.1"/>
    </source>
</evidence>
<reference evidence="2 3" key="1">
    <citation type="submission" date="2021-05" db="EMBL/GenBank/DDBJ databases">
        <title>Genome Assembly of Synthetic Allotetraploid Brassica napus Reveals Homoeologous Exchanges between Subgenomes.</title>
        <authorList>
            <person name="Davis J.T."/>
        </authorList>
    </citation>
    <scope>NUCLEOTIDE SEQUENCE [LARGE SCALE GENOMIC DNA]</scope>
    <source>
        <strain evidence="3">cv. Da-Ae</strain>
        <tissue evidence="2">Seedling</tissue>
    </source>
</reference>
<sequence length="262" mass="29709">MNLALILLLLSAFNNTTMARTLLREGVPASLKIDVSESVSPPARQKSPKPPGAIMGKFLIMLDVWYYLSDIREEVRRPFKFFNFLTDREQCYLLYSHYGIRQNPYSTLELLYLKFLKKEFGALNKNHFGNITERTKHAYEALFLQQYQDVSEEISIPSLQNLLTFRWSAVMDASLVAYVTPHRYYLSQSSLNQKNKQAKGMNRQVLSIVALILLLLSAFNSTTMARTLPREGISASIKVGVSGSVSRQARKKGPGAPGKHNR</sequence>